<sequence>MQILNFHNFIKSIFFIVVFIVIILAGLSIDLSYNYLSTWSMPGQVSQDGSFLSATINEKFAQRLIGSVNSAMAGDTDVEHLSRDYLGRQFAENMFTSSINALAYSNDNGETQIAVNSNPSTHDIKLPAIRMEMEEPASPALIESAKDSRIIFYCTHGTETYIPDSGQARLNGKRGLVNNVAANMANILAKKGLAAEYINTLHDWPEYNESYAKSRDTVKQLVDSGGSKILALFDVHRDSIPGSTQAATVKVDGRKSAVILIVVGTDERKEHPRWKENLSFAQKLYQEGQSMYPGLIKGVRTKAGTYNQEYHDHALLLEMGSDYNSLDEAQYAGELFINVLLQVLEKEVK</sequence>
<feature type="transmembrane region" description="Helical" evidence="1">
    <location>
        <begin position="12"/>
        <end position="36"/>
    </location>
</feature>
<dbReference type="Pfam" id="PF07454">
    <property type="entry name" value="SpoIIP"/>
    <property type="match status" value="1"/>
</dbReference>
<protein>
    <submittedName>
        <fullName evidence="2">Stage ii sporulation protein p</fullName>
    </submittedName>
</protein>
<dbReference type="EMBL" id="LNQE01001853">
    <property type="protein sequence ID" value="KUG04288.1"/>
    <property type="molecule type" value="Genomic_DNA"/>
</dbReference>
<gene>
    <name evidence="2" type="ORF">ASZ90_018295</name>
</gene>
<comment type="caution">
    <text evidence="2">The sequence shown here is derived from an EMBL/GenBank/DDBJ whole genome shotgun (WGS) entry which is preliminary data.</text>
</comment>
<keyword evidence="1" id="KW-1133">Transmembrane helix</keyword>
<dbReference type="InterPro" id="IPR010897">
    <property type="entry name" value="Spore_II_P"/>
</dbReference>
<reference evidence="2" key="1">
    <citation type="journal article" date="2015" name="Proc. Natl. Acad. Sci. U.S.A.">
        <title>Networks of energetic and metabolic interactions define dynamics in microbial communities.</title>
        <authorList>
            <person name="Embree M."/>
            <person name="Liu J.K."/>
            <person name="Al-Bassam M.M."/>
            <person name="Zengler K."/>
        </authorList>
    </citation>
    <scope>NUCLEOTIDE SEQUENCE</scope>
</reference>
<evidence type="ECO:0000256" key="1">
    <source>
        <dbReference type="SAM" id="Phobius"/>
    </source>
</evidence>
<dbReference type="NCBIfam" id="TIGR02867">
    <property type="entry name" value="spore_II_P"/>
    <property type="match status" value="1"/>
</dbReference>
<dbReference type="AlphaFoldDB" id="A0A0W8E6L8"/>
<name>A0A0W8E6L8_9ZZZZ</name>
<keyword evidence="1" id="KW-0812">Transmembrane</keyword>
<organism evidence="2">
    <name type="scientific">hydrocarbon metagenome</name>
    <dbReference type="NCBI Taxonomy" id="938273"/>
    <lineage>
        <taxon>unclassified sequences</taxon>
        <taxon>metagenomes</taxon>
        <taxon>ecological metagenomes</taxon>
    </lineage>
</organism>
<accession>A0A0W8E6L8</accession>
<proteinExistence type="predicted"/>
<evidence type="ECO:0000313" key="2">
    <source>
        <dbReference type="EMBL" id="KUG04288.1"/>
    </source>
</evidence>
<keyword evidence="1" id="KW-0472">Membrane</keyword>